<dbReference type="GO" id="GO:0005634">
    <property type="term" value="C:nucleus"/>
    <property type="evidence" value="ECO:0007669"/>
    <property type="project" value="UniProtKB-SubCell"/>
</dbReference>
<feature type="compositionally biased region" description="Polar residues" evidence="3">
    <location>
        <begin position="162"/>
        <end position="184"/>
    </location>
</feature>
<feature type="compositionally biased region" description="Polar residues" evidence="3">
    <location>
        <begin position="54"/>
        <end position="76"/>
    </location>
</feature>
<evidence type="ECO:0000313" key="5">
    <source>
        <dbReference type="Proteomes" id="UP000271098"/>
    </source>
</evidence>
<sequence length="336" mass="36867">MIHDPDGWEVVSERHPEQSSGSGVSHESQLSQEPLKLASLVPHTRPLESPSAAAGSSISTETAHSSQSATAQNLTEFRSPDEVEAKLEELPARSPSTSGFDVVKLFVSEYEDAVEYLQKVMRHPEQSSGSGVSHESQLSQEPLKLASLVPHARPLESPSAAAGSSISTETAHSSQSTTEQNLTEFRSPDEVEAKLEELPTRSPSTSSFDVVKLFVSEYEDAVEYLQKVMKRLPGRRRQQFLNILGRLDRIAEKKPRAPRPSKRSAPEPVPRLSATPRPTVARRSALTPSSSGPPKAKLDLADNDVYNNLLRCLALYSKSIISKNELLELLDYFVGY</sequence>
<dbReference type="InterPro" id="IPR036600">
    <property type="entry name" value="PAH_sf"/>
</dbReference>
<accession>A0A183E2Y7</accession>
<evidence type="ECO:0000313" key="6">
    <source>
        <dbReference type="WBParaSite" id="GPUH_0001534801-mRNA-1"/>
    </source>
</evidence>
<feature type="region of interest" description="Disordered" evidence="3">
    <location>
        <begin position="155"/>
        <end position="187"/>
    </location>
</feature>
<dbReference type="Gene3D" id="1.20.1160.11">
    <property type="entry name" value="Paired amphipathic helix"/>
    <property type="match status" value="1"/>
</dbReference>
<organism evidence="6">
    <name type="scientific">Gongylonema pulchrum</name>
    <dbReference type="NCBI Taxonomy" id="637853"/>
    <lineage>
        <taxon>Eukaryota</taxon>
        <taxon>Metazoa</taxon>
        <taxon>Ecdysozoa</taxon>
        <taxon>Nematoda</taxon>
        <taxon>Chromadorea</taxon>
        <taxon>Rhabditida</taxon>
        <taxon>Spirurina</taxon>
        <taxon>Spiruromorpha</taxon>
        <taxon>Spiruroidea</taxon>
        <taxon>Gongylonematidae</taxon>
        <taxon>Gongylonema</taxon>
    </lineage>
</organism>
<comment type="subcellular location">
    <subcellularLocation>
        <location evidence="1">Nucleus</location>
    </subcellularLocation>
</comment>
<dbReference type="GO" id="GO:0006355">
    <property type="term" value="P:regulation of DNA-templated transcription"/>
    <property type="evidence" value="ECO:0007669"/>
    <property type="project" value="InterPro"/>
</dbReference>
<evidence type="ECO:0000256" key="2">
    <source>
        <dbReference type="ARBA" id="ARBA00023242"/>
    </source>
</evidence>
<feature type="compositionally biased region" description="Basic and acidic residues" evidence="3">
    <location>
        <begin position="78"/>
        <end position="91"/>
    </location>
</feature>
<gene>
    <name evidence="4" type="ORF">GPUH_LOCUS15326</name>
</gene>
<feature type="region of interest" description="Disordered" evidence="3">
    <location>
        <begin position="251"/>
        <end position="298"/>
    </location>
</feature>
<protein>
    <submittedName>
        <fullName evidence="4 6">Uncharacterized protein</fullName>
    </submittedName>
</protein>
<dbReference type="Proteomes" id="UP000271098">
    <property type="component" value="Unassembled WGS sequence"/>
</dbReference>
<dbReference type="EMBL" id="UYRT01082299">
    <property type="protein sequence ID" value="VDN25786.1"/>
    <property type="molecule type" value="Genomic_DNA"/>
</dbReference>
<keyword evidence="2" id="KW-0539">Nucleus</keyword>
<feature type="compositionally biased region" description="Basic and acidic residues" evidence="3">
    <location>
        <begin position="1"/>
        <end position="17"/>
    </location>
</feature>
<dbReference type="AlphaFoldDB" id="A0A183E2Y7"/>
<proteinExistence type="predicted"/>
<feature type="compositionally biased region" description="Polar residues" evidence="3">
    <location>
        <begin position="18"/>
        <end position="32"/>
    </location>
</feature>
<reference evidence="4 5" key="2">
    <citation type="submission" date="2018-11" db="EMBL/GenBank/DDBJ databases">
        <authorList>
            <consortium name="Pathogen Informatics"/>
        </authorList>
    </citation>
    <scope>NUCLEOTIDE SEQUENCE [LARGE SCALE GENOMIC DNA]</scope>
</reference>
<name>A0A183E2Y7_9BILA</name>
<dbReference type="WBParaSite" id="GPUH_0001534801-mRNA-1">
    <property type="protein sequence ID" value="GPUH_0001534801-mRNA-1"/>
    <property type="gene ID" value="GPUH_0001534801"/>
</dbReference>
<keyword evidence="5" id="KW-1185">Reference proteome</keyword>
<evidence type="ECO:0000256" key="1">
    <source>
        <dbReference type="ARBA" id="ARBA00004123"/>
    </source>
</evidence>
<feature type="region of interest" description="Disordered" evidence="3">
    <location>
        <begin position="1"/>
        <end position="98"/>
    </location>
</feature>
<reference evidence="6" key="1">
    <citation type="submission" date="2016-06" db="UniProtKB">
        <authorList>
            <consortium name="WormBaseParasite"/>
        </authorList>
    </citation>
    <scope>IDENTIFICATION</scope>
</reference>
<evidence type="ECO:0000256" key="3">
    <source>
        <dbReference type="SAM" id="MobiDB-lite"/>
    </source>
</evidence>
<evidence type="ECO:0000313" key="4">
    <source>
        <dbReference type="EMBL" id="VDN25786.1"/>
    </source>
</evidence>